<dbReference type="RefSeq" id="WP_186086583.1">
    <property type="nucleotide sequence ID" value="NZ_BMDB01000005.1"/>
</dbReference>
<proteinExistence type="predicted"/>
<evidence type="ECO:0008006" key="4">
    <source>
        <dbReference type="Google" id="ProtNLM"/>
    </source>
</evidence>
<keyword evidence="1" id="KW-1133">Transmembrane helix</keyword>
<feature type="transmembrane region" description="Helical" evidence="1">
    <location>
        <begin position="184"/>
        <end position="204"/>
    </location>
</feature>
<feature type="transmembrane region" description="Helical" evidence="1">
    <location>
        <begin position="104"/>
        <end position="129"/>
    </location>
</feature>
<feature type="transmembrane region" description="Helical" evidence="1">
    <location>
        <begin position="21"/>
        <end position="44"/>
    </location>
</feature>
<keyword evidence="3" id="KW-1185">Reference proteome</keyword>
<keyword evidence="1" id="KW-0472">Membrane</keyword>
<reference evidence="2 3" key="1">
    <citation type="submission" date="2020-07" db="EMBL/GenBank/DDBJ databases">
        <authorList>
            <person name="Criscuolo A."/>
        </authorList>
    </citation>
    <scope>NUCLEOTIDE SEQUENCE [LARGE SCALE GENOMIC DNA]</scope>
    <source>
        <strain evidence="3">CIP 111030</strain>
    </source>
</reference>
<dbReference type="EMBL" id="CAJEWE010000008">
    <property type="protein sequence ID" value="CAD2075248.1"/>
    <property type="molecule type" value="Genomic_DNA"/>
</dbReference>
<accession>A0A6V7RCV1</accession>
<feature type="transmembrane region" description="Helical" evidence="1">
    <location>
        <begin position="64"/>
        <end position="92"/>
    </location>
</feature>
<sequence>MKEMRLPFQKSFERLTQYPPLKMLALVVTALVVLRVAIGMFIVIPNDAGIEGLTAGIINPILVLGFLVRALMSAALNWLIIMSLFLLVLIYVRVSKRFIKEDVALSGVIFLMIIITVYRIILQFIQVIFDIPIQTTRGFSIDSLALLNPDNLWISKIGLDLFLQVGLLGMLLKYTAKLPKKDVIMWMLISVVVLYLSGVGIEYLNHLHFNYRFDGWRY</sequence>
<dbReference type="Proteomes" id="UP000521032">
    <property type="component" value="Unassembled WGS sequence"/>
</dbReference>
<name>A0A6V7RCV1_9BACL</name>
<dbReference type="AlphaFoldDB" id="A0A6V7RCV1"/>
<evidence type="ECO:0000313" key="3">
    <source>
        <dbReference type="Proteomes" id="UP000521032"/>
    </source>
</evidence>
<evidence type="ECO:0000256" key="1">
    <source>
        <dbReference type="SAM" id="Phobius"/>
    </source>
</evidence>
<keyword evidence="1" id="KW-0812">Transmembrane</keyword>
<protein>
    <recommendedName>
        <fullName evidence="4">Yip1 domain-containing protein</fullName>
    </recommendedName>
</protein>
<gene>
    <name evidence="2" type="ORF">JEOSCH030_00830</name>
</gene>
<organism evidence="2 3">
    <name type="scientific">Phocicoccus schoeneichii</name>
    <dbReference type="NCBI Taxonomy" id="1812261"/>
    <lineage>
        <taxon>Bacteria</taxon>
        <taxon>Bacillati</taxon>
        <taxon>Bacillota</taxon>
        <taxon>Bacilli</taxon>
        <taxon>Bacillales</taxon>
        <taxon>Salinicoccaceae</taxon>
        <taxon>Phocicoccus</taxon>
    </lineage>
</organism>
<evidence type="ECO:0000313" key="2">
    <source>
        <dbReference type="EMBL" id="CAD2075248.1"/>
    </source>
</evidence>
<comment type="caution">
    <text evidence="2">The sequence shown here is derived from an EMBL/GenBank/DDBJ whole genome shotgun (WGS) entry which is preliminary data.</text>
</comment>